<sequence>MNNILTEKDRKKIAEVEYDSYSPSDIGAPVTYGKGLEKKTLGSLDSVVDDKSTGLRMYVVKTDDKHYSVLFRGSESPGKDGWQKDWLDNDVPMVDKILTGGKGVTSQLSAAAAQLQKVMSEHSDAQFDVYGHSLGSMCAQYAAVKVTNPSQIGNVFAYEGPNIYSTLGAQERDTALKLRNKIHNYVDQRDAIALGYGDVFNCIGRLHRIDSKDLGVDKISQHMWGGYQWQDDGGLVEMQPNFNDMKSALSFYREHFPQFAHGKQGQFVLDSVQAEFISDAVAAHAGQLEHNIDTLHTQTVQELRDKVSRAISDMKRLLAILPYSAIDEQLYINGLTLEQVLERFENLTTSDVQASKKISNDFEQIRSSINQGIQKVMDTDSDLAQHMNDFSDSYYRSVVEPKVAQEQRHYAHVKDALTKPLKPGNSYTVMDSNRMEHK</sequence>
<accession>A0A4R0QWV7</accession>
<organism evidence="1 2">
    <name type="scientific">Alloscardovia theropitheci</name>
    <dbReference type="NCBI Taxonomy" id="2496842"/>
    <lineage>
        <taxon>Bacteria</taxon>
        <taxon>Bacillati</taxon>
        <taxon>Actinomycetota</taxon>
        <taxon>Actinomycetes</taxon>
        <taxon>Bifidobacteriales</taxon>
        <taxon>Bifidobacteriaceae</taxon>
        <taxon>Alloscardovia</taxon>
    </lineage>
</organism>
<protein>
    <submittedName>
        <fullName evidence="1">DUF2974 domain-containing protein</fullName>
    </submittedName>
</protein>
<comment type="caution">
    <text evidence="1">The sequence shown here is derived from an EMBL/GenBank/DDBJ whole genome shotgun (WGS) entry which is preliminary data.</text>
</comment>
<keyword evidence="2" id="KW-1185">Reference proteome</keyword>
<dbReference type="EMBL" id="RXLP01000023">
    <property type="protein sequence ID" value="TCD54010.1"/>
    <property type="molecule type" value="Genomic_DNA"/>
</dbReference>
<reference evidence="1 2" key="1">
    <citation type="submission" date="2018-12" db="EMBL/GenBank/DDBJ databases">
        <title>Alloscrdovia theropitheci sp. nov: a novel taxon from the feces of the bleeding-herat monkey (Theropithecus geleda).</title>
        <authorList>
            <person name="Modesto M."/>
        </authorList>
    </citation>
    <scope>NUCLEOTIDE SEQUENCE [LARGE SCALE GENOMIC DNA]</scope>
    <source>
        <strain evidence="1 2">GLDI4/2</strain>
    </source>
</reference>
<dbReference type="Pfam" id="PF11187">
    <property type="entry name" value="Mbeg1-like"/>
    <property type="match status" value="1"/>
</dbReference>
<dbReference type="InterPro" id="IPR029058">
    <property type="entry name" value="AB_hydrolase_fold"/>
</dbReference>
<dbReference type="InterPro" id="IPR024499">
    <property type="entry name" value="Mbeg1-like"/>
</dbReference>
<dbReference type="Proteomes" id="UP000291289">
    <property type="component" value="Unassembled WGS sequence"/>
</dbReference>
<name>A0A4R0QWV7_9BIFI</name>
<dbReference type="OrthoDB" id="3243381at2"/>
<evidence type="ECO:0000313" key="2">
    <source>
        <dbReference type="Proteomes" id="UP000291289"/>
    </source>
</evidence>
<dbReference type="SUPFAM" id="SSF53474">
    <property type="entry name" value="alpha/beta-Hydrolases"/>
    <property type="match status" value="1"/>
</dbReference>
<dbReference type="AlphaFoldDB" id="A0A4R0QWV7"/>
<proteinExistence type="predicted"/>
<dbReference type="Gene3D" id="3.40.50.1820">
    <property type="entry name" value="alpha/beta hydrolase"/>
    <property type="match status" value="1"/>
</dbReference>
<evidence type="ECO:0000313" key="1">
    <source>
        <dbReference type="EMBL" id="TCD54010.1"/>
    </source>
</evidence>
<gene>
    <name evidence="1" type="ORF">EJ419_06185</name>
</gene>
<dbReference type="RefSeq" id="WP_131284680.1">
    <property type="nucleotide sequence ID" value="NZ_RXLP01000023.1"/>
</dbReference>